<name>A0A222EBY0_9RHOB</name>
<keyword evidence="2" id="KW-0614">Plasmid</keyword>
<gene>
    <name evidence="2" type="ORF">ANTHELSMS3_04605</name>
</gene>
<dbReference type="PANTHER" id="PTHR30006">
    <property type="entry name" value="THIAMINE-BINDING PERIPLASMIC PROTEIN-RELATED"/>
    <property type="match status" value="1"/>
</dbReference>
<dbReference type="GO" id="GO:0030975">
    <property type="term" value="F:thiamine binding"/>
    <property type="evidence" value="ECO:0007669"/>
    <property type="project" value="TreeGrafter"/>
</dbReference>
<keyword evidence="1" id="KW-0732">Signal</keyword>
<dbReference type="Pfam" id="PF01547">
    <property type="entry name" value="SBP_bac_1"/>
    <property type="match status" value="1"/>
</dbReference>
<dbReference type="OrthoDB" id="9766989at2"/>
<dbReference type="GO" id="GO:0030976">
    <property type="term" value="F:thiamine pyrophosphate binding"/>
    <property type="evidence" value="ECO:0007669"/>
    <property type="project" value="TreeGrafter"/>
</dbReference>
<dbReference type="RefSeq" id="WP_094037765.1">
    <property type="nucleotide sequence ID" value="NZ_CP022543.1"/>
</dbReference>
<proteinExistence type="predicted"/>
<sequence length="342" mass="37038">MQDFTRRGALGLIGGATVAGLAAPRLARAATSLNIGTFGGTYESILRSSVIPGFEAAHGASVSLELGIGNTFIPKVIASRNNPPFDVVYVNEDEAIFGDTAGLWADIDPAEIPNLADVYDMAKPPVLPQYTAMIYEFGLAYNPDKMDAPTSWEDLWQSGITVGVPHISATYGIIFLMIAAQLNGGGAENMAPGFEKLKQLDDMMIYKGVTDGFGKFQRGEMDAALFYTHRVQLLMDDGINLALATPEEGTYGMRTGMQIPAHAANMDMAKEWVNTAMSPDYQLSFAPKLYSPSNKTVELPAELAAKHVYGADKINSLRFADWGVLNPQKPDLLAQWNKEFAN</sequence>
<dbReference type="SUPFAM" id="SSF53850">
    <property type="entry name" value="Periplasmic binding protein-like II"/>
    <property type="match status" value="1"/>
</dbReference>
<evidence type="ECO:0000313" key="2">
    <source>
        <dbReference type="EMBL" id="ASP23706.1"/>
    </source>
</evidence>
<dbReference type="EMBL" id="CP022543">
    <property type="protein sequence ID" value="ASP23706.1"/>
    <property type="molecule type" value="Genomic_DNA"/>
</dbReference>
<evidence type="ECO:0000256" key="1">
    <source>
        <dbReference type="ARBA" id="ARBA00022729"/>
    </source>
</evidence>
<dbReference type="PROSITE" id="PS51318">
    <property type="entry name" value="TAT"/>
    <property type="match status" value="1"/>
</dbReference>
<dbReference type="KEGG" id="aht:ANTHELSMS3_04605"/>
<dbReference type="PANTHER" id="PTHR30006:SF2">
    <property type="entry name" value="ABC TRANSPORTER SUBSTRATE-BINDING PROTEIN"/>
    <property type="match status" value="1"/>
</dbReference>
<accession>A0A222EBY0</accession>
<protein>
    <submittedName>
        <fullName evidence="2">Bacterial extracellular solute-binding protein</fullName>
    </submittedName>
</protein>
<keyword evidence="3" id="KW-1185">Reference proteome</keyword>
<dbReference type="InterPro" id="IPR006311">
    <property type="entry name" value="TAT_signal"/>
</dbReference>
<reference evidence="2 3" key="1">
    <citation type="submission" date="2017-07" db="EMBL/GenBank/DDBJ databases">
        <title>Genome Sequence of Antarctobacter heliothermus Strain SMS3 Isolated from a culture of the Diatom Skeletonema marinoi.</title>
        <authorList>
            <person name="Topel M."/>
            <person name="Pinder M.I.M."/>
            <person name="Johansson O.N."/>
            <person name="Kourtchenko O."/>
            <person name="Godhe A."/>
            <person name="Clarke A.K."/>
        </authorList>
    </citation>
    <scope>NUCLEOTIDE SEQUENCE [LARGE SCALE GENOMIC DNA]</scope>
    <source>
        <strain evidence="2 3">SMS3</strain>
        <plasmid evidence="3">Plasmid psms3-3</plasmid>
    </source>
</reference>
<dbReference type="AlphaFoldDB" id="A0A222EBY0"/>
<organism evidence="2 3">
    <name type="scientific">Antarctobacter heliothermus</name>
    <dbReference type="NCBI Taxonomy" id="74033"/>
    <lineage>
        <taxon>Bacteria</taxon>
        <taxon>Pseudomonadati</taxon>
        <taxon>Pseudomonadota</taxon>
        <taxon>Alphaproteobacteria</taxon>
        <taxon>Rhodobacterales</taxon>
        <taxon>Roseobacteraceae</taxon>
        <taxon>Antarctobacter</taxon>
    </lineage>
</organism>
<evidence type="ECO:0000313" key="3">
    <source>
        <dbReference type="Proteomes" id="UP000203589"/>
    </source>
</evidence>
<dbReference type="Proteomes" id="UP000203589">
    <property type="component" value="Plasmid pSMS3-3"/>
</dbReference>
<dbReference type="InterPro" id="IPR006059">
    <property type="entry name" value="SBP"/>
</dbReference>
<dbReference type="Gene3D" id="3.40.190.10">
    <property type="entry name" value="Periplasmic binding protein-like II"/>
    <property type="match status" value="2"/>
</dbReference>
<dbReference type="GO" id="GO:0030288">
    <property type="term" value="C:outer membrane-bounded periplasmic space"/>
    <property type="evidence" value="ECO:0007669"/>
    <property type="project" value="TreeGrafter"/>
</dbReference>
<geneLocation type="plasmid" evidence="3">
    <name>psms3-3</name>
</geneLocation>
<dbReference type="GO" id="GO:0015888">
    <property type="term" value="P:thiamine transport"/>
    <property type="evidence" value="ECO:0007669"/>
    <property type="project" value="TreeGrafter"/>
</dbReference>